<keyword evidence="1" id="KW-1133">Transmembrane helix</keyword>
<gene>
    <name evidence="2" type="ORF">ThesuDRAFT_02340</name>
</gene>
<reference evidence="2" key="2">
    <citation type="submission" date="2012-10" db="EMBL/GenBank/DDBJ databases">
        <title>Improved high-quality draft of Thermaerobacter subterraneus C21, DSM 13965.</title>
        <authorList>
            <consortium name="DOE Joint Genome Institute"/>
            <person name="Eisen J."/>
            <person name="Huntemann M."/>
            <person name="Wei C.-L."/>
            <person name="Han J."/>
            <person name="Detter J.C."/>
            <person name="Han C."/>
            <person name="Tapia R."/>
            <person name="Chen A."/>
            <person name="Kyrpides N."/>
            <person name="Mavromatis K."/>
            <person name="Markowitz V."/>
            <person name="Szeto E."/>
            <person name="Ivanova N."/>
            <person name="Mikhailova N."/>
            <person name="Ovchinnikova G."/>
            <person name="Pagani I."/>
            <person name="Pati A."/>
            <person name="Goodwin L."/>
            <person name="Nordberg H.P."/>
            <person name="Cantor M.N."/>
            <person name="Hua S.X."/>
            <person name="Woyke T."/>
            <person name="Eisen J."/>
            <person name="Klenk H.-P."/>
        </authorList>
    </citation>
    <scope>NUCLEOTIDE SEQUENCE [LARGE SCALE GENOMIC DNA]</scope>
    <source>
        <strain evidence="2">DSM 13965</strain>
    </source>
</reference>
<dbReference type="RefSeq" id="WP_006904623.1">
    <property type="nucleotide sequence ID" value="NZ_JH976535.1"/>
</dbReference>
<proteinExistence type="predicted"/>
<protein>
    <submittedName>
        <fullName evidence="2">Uncharacterized protein</fullName>
    </submittedName>
</protein>
<dbReference type="HOGENOM" id="CLU_2412216_0_0_9"/>
<feature type="transmembrane region" description="Helical" evidence="1">
    <location>
        <begin position="35"/>
        <end position="67"/>
    </location>
</feature>
<dbReference type="EMBL" id="AENY02000003">
    <property type="protein sequence ID" value="EKP94602.1"/>
    <property type="molecule type" value="Genomic_DNA"/>
</dbReference>
<evidence type="ECO:0000256" key="1">
    <source>
        <dbReference type="SAM" id="Phobius"/>
    </source>
</evidence>
<evidence type="ECO:0000313" key="3">
    <source>
        <dbReference type="Proteomes" id="UP000005710"/>
    </source>
</evidence>
<organism evidence="2 3">
    <name type="scientific">Thermaerobacter subterraneus DSM 13965</name>
    <dbReference type="NCBI Taxonomy" id="867903"/>
    <lineage>
        <taxon>Bacteria</taxon>
        <taxon>Bacillati</taxon>
        <taxon>Bacillota</taxon>
        <taxon>Clostridia</taxon>
        <taxon>Eubacteriales</taxon>
        <taxon>Clostridiales Family XVII. Incertae Sedis</taxon>
        <taxon>Thermaerobacter</taxon>
    </lineage>
</organism>
<feature type="transmembrane region" description="Helical" evidence="1">
    <location>
        <begin position="7"/>
        <end position="29"/>
    </location>
</feature>
<dbReference type="STRING" id="867903.ThesuDRAFT_02340"/>
<dbReference type="OrthoDB" id="2084514at2"/>
<keyword evidence="3" id="KW-1185">Reference proteome</keyword>
<evidence type="ECO:0000313" key="2">
    <source>
        <dbReference type="EMBL" id="EKP94602.1"/>
    </source>
</evidence>
<dbReference type="Proteomes" id="UP000005710">
    <property type="component" value="Unassembled WGS sequence"/>
</dbReference>
<reference evidence="2" key="1">
    <citation type="submission" date="2010-10" db="EMBL/GenBank/DDBJ databases">
        <authorList>
            <consortium name="US DOE Joint Genome Institute (JGI-PGF)"/>
            <person name="Lucas S."/>
            <person name="Copeland A."/>
            <person name="Lapidus A."/>
            <person name="Bruce D."/>
            <person name="Goodwin L."/>
            <person name="Pitluck S."/>
            <person name="Kyrpides N."/>
            <person name="Mavromatis K."/>
            <person name="Detter J.C."/>
            <person name="Han C."/>
            <person name="Land M."/>
            <person name="Hauser L."/>
            <person name="Markowitz V."/>
            <person name="Cheng J.-F."/>
            <person name="Hugenholtz P."/>
            <person name="Woyke T."/>
            <person name="Wu D."/>
            <person name="Pukall R."/>
            <person name="Wahrenburg C."/>
            <person name="Brambilla E."/>
            <person name="Klenk H.-P."/>
            <person name="Eisen J.A."/>
        </authorList>
    </citation>
    <scope>NUCLEOTIDE SEQUENCE [LARGE SCALE GENOMIC DNA]</scope>
    <source>
        <strain evidence="2">DSM 13965</strain>
    </source>
</reference>
<keyword evidence="1" id="KW-0812">Transmembrane</keyword>
<name>K6PNY2_9FIRM</name>
<accession>K6PNY2</accession>
<comment type="caution">
    <text evidence="2">The sequence shown here is derived from an EMBL/GenBank/DDBJ whole genome shotgun (WGS) entry which is preliminary data.</text>
</comment>
<dbReference type="AlphaFoldDB" id="K6PNY2"/>
<sequence length="93" mass="9936">MGGVLDILILIGKVLISVTTIALGISWGVRGEMRTALAVCAVLLAVGIFWTNFAGLLIPTILLAYMAGVLMERGWHRAARQRRQDQEDGSAAG</sequence>
<keyword evidence="1" id="KW-0472">Membrane</keyword>